<evidence type="ECO:0000313" key="3">
    <source>
        <dbReference type="Proteomes" id="UP000240883"/>
    </source>
</evidence>
<reference evidence="2 3" key="1">
    <citation type="journal article" date="2018" name="Front. Microbiol.">
        <title>Genome-Wide Analysis of Corynespora cassiicola Leaf Fall Disease Putative Effectors.</title>
        <authorList>
            <person name="Lopez D."/>
            <person name="Ribeiro S."/>
            <person name="Label P."/>
            <person name="Fumanal B."/>
            <person name="Venisse J.S."/>
            <person name="Kohler A."/>
            <person name="de Oliveira R.R."/>
            <person name="Labutti K."/>
            <person name="Lipzen A."/>
            <person name="Lail K."/>
            <person name="Bauer D."/>
            <person name="Ohm R.A."/>
            <person name="Barry K.W."/>
            <person name="Spatafora J."/>
            <person name="Grigoriev I.V."/>
            <person name="Martin F.M."/>
            <person name="Pujade-Renaud V."/>
        </authorList>
    </citation>
    <scope>NUCLEOTIDE SEQUENCE [LARGE SCALE GENOMIC DNA]</scope>
    <source>
        <strain evidence="2 3">Philippines</strain>
    </source>
</reference>
<keyword evidence="3" id="KW-1185">Reference proteome</keyword>
<feature type="compositionally biased region" description="Basic and acidic residues" evidence="1">
    <location>
        <begin position="43"/>
        <end position="67"/>
    </location>
</feature>
<evidence type="ECO:0000256" key="1">
    <source>
        <dbReference type="SAM" id="MobiDB-lite"/>
    </source>
</evidence>
<feature type="region of interest" description="Disordered" evidence="1">
    <location>
        <begin position="1"/>
        <end position="103"/>
    </location>
</feature>
<dbReference type="AlphaFoldDB" id="A0A2T2NEA2"/>
<feature type="compositionally biased region" description="Basic and acidic residues" evidence="1">
    <location>
        <begin position="25"/>
        <end position="34"/>
    </location>
</feature>
<accession>A0A2T2NEA2</accession>
<organism evidence="2 3">
    <name type="scientific">Corynespora cassiicola Philippines</name>
    <dbReference type="NCBI Taxonomy" id="1448308"/>
    <lineage>
        <taxon>Eukaryota</taxon>
        <taxon>Fungi</taxon>
        <taxon>Dikarya</taxon>
        <taxon>Ascomycota</taxon>
        <taxon>Pezizomycotina</taxon>
        <taxon>Dothideomycetes</taxon>
        <taxon>Pleosporomycetidae</taxon>
        <taxon>Pleosporales</taxon>
        <taxon>Corynesporascaceae</taxon>
        <taxon>Corynespora</taxon>
    </lineage>
</organism>
<gene>
    <name evidence="2" type="ORF">BS50DRAFT_576376</name>
</gene>
<feature type="compositionally biased region" description="Basic and acidic residues" evidence="1">
    <location>
        <begin position="77"/>
        <end position="92"/>
    </location>
</feature>
<proteinExistence type="predicted"/>
<protein>
    <submittedName>
        <fullName evidence="2">Uncharacterized protein</fullName>
    </submittedName>
</protein>
<dbReference type="OrthoDB" id="5313204at2759"/>
<sequence length="103" mass="11813">MEKLKEKLHIRRKSNAEEANTQYEHNSEDARNSVDSELAAMTPEERDAYLKEFDEADKTGEPKKGSLIDKLIARGNKRTEDQILQESRDRNAKASAPKDNVIR</sequence>
<name>A0A2T2NEA2_CORCC</name>
<dbReference type="EMBL" id="KZ678139">
    <property type="protein sequence ID" value="PSN63757.1"/>
    <property type="molecule type" value="Genomic_DNA"/>
</dbReference>
<evidence type="ECO:0000313" key="2">
    <source>
        <dbReference type="EMBL" id="PSN63757.1"/>
    </source>
</evidence>
<dbReference type="Proteomes" id="UP000240883">
    <property type="component" value="Unassembled WGS sequence"/>
</dbReference>